<dbReference type="InterPro" id="IPR001810">
    <property type="entry name" value="F-box_dom"/>
</dbReference>
<gene>
    <name evidence="2" type="ORF">DKX38_016726</name>
</gene>
<dbReference type="PANTHER" id="PTHR35546">
    <property type="entry name" value="F-BOX PROTEIN INTERACTION DOMAIN PROTEIN-RELATED"/>
    <property type="match status" value="1"/>
</dbReference>
<dbReference type="PANTHER" id="PTHR35546:SF25">
    <property type="entry name" value="F-BOX DOMAIN-CONTAINING PROTEIN"/>
    <property type="match status" value="1"/>
</dbReference>
<dbReference type="Proteomes" id="UP000326939">
    <property type="component" value="Chromosome 10"/>
</dbReference>
<organism evidence="2 3">
    <name type="scientific">Salix brachista</name>
    <dbReference type="NCBI Taxonomy" id="2182728"/>
    <lineage>
        <taxon>Eukaryota</taxon>
        <taxon>Viridiplantae</taxon>
        <taxon>Streptophyta</taxon>
        <taxon>Embryophyta</taxon>
        <taxon>Tracheophyta</taxon>
        <taxon>Spermatophyta</taxon>
        <taxon>Magnoliopsida</taxon>
        <taxon>eudicotyledons</taxon>
        <taxon>Gunneridae</taxon>
        <taxon>Pentapetalae</taxon>
        <taxon>rosids</taxon>
        <taxon>fabids</taxon>
        <taxon>Malpighiales</taxon>
        <taxon>Salicaceae</taxon>
        <taxon>Saliceae</taxon>
        <taxon>Salix</taxon>
    </lineage>
</organism>
<dbReference type="AlphaFoldDB" id="A0A5N5L8R6"/>
<accession>A0A5N5L8R6</accession>
<evidence type="ECO:0000259" key="1">
    <source>
        <dbReference type="Pfam" id="PF00646"/>
    </source>
</evidence>
<feature type="domain" description="F-box" evidence="1">
    <location>
        <begin position="61"/>
        <end position="94"/>
    </location>
</feature>
<name>A0A5N5L8R6_9ROSI</name>
<dbReference type="InterPro" id="IPR036047">
    <property type="entry name" value="F-box-like_dom_sf"/>
</dbReference>
<dbReference type="SUPFAM" id="SSF81383">
    <property type="entry name" value="F-box domain"/>
    <property type="match status" value="1"/>
</dbReference>
<evidence type="ECO:0000313" key="3">
    <source>
        <dbReference type="Proteomes" id="UP000326939"/>
    </source>
</evidence>
<comment type="caution">
    <text evidence="2">The sequence shown here is derived from an EMBL/GenBank/DDBJ whole genome shotgun (WGS) entry which is preliminary data.</text>
</comment>
<sequence length="188" mass="22136">MVPRSILITYGKLSRKKTVHISLCYISLARRYLIQVLSKHFNRSKPVWKNRAAIMIMDEKDIMIEILHRLPLKSLLISKCVCRLCNHLISDPIFISSYWLRNPQHQVSGFFLQKPRSHLFLSWTMIKGFVHHIPAMAFFYAAVFDARKYYICKPPTQQYHQLPKPERKIVFGINIACDPILSPHYKII</sequence>
<dbReference type="Pfam" id="PF00646">
    <property type="entry name" value="F-box"/>
    <property type="match status" value="1"/>
</dbReference>
<protein>
    <recommendedName>
        <fullName evidence="1">F-box domain-containing protein</fullName>
    </recommendedName>
</protein>
<reference evidence="3" key="1">
    <citation type="journal article" date="2019" name="Gigascience">
        <title>De novo genome assembly of the endangered Acer yangbiense, a plant species with extremely small populations endemic to Yunnan Province, China.</title>
        <authorList>
            <person name="Yang J."/>
            <person name="Wariss H.M."/>
            <person name="Tao L."/>
            <person name="Zhang R."/>
            <person name="Yun Q."/>
            <person name="Hollingsworth P."/>
            <person name="Dao Z."/>
            <person name="Luo G."/>
            <person name="Guo H."/>
            <person name="Ma Y."/>
            <person name="Sun W."/>
        </authorList>
    </citation>
    <scope>NUCLEOTIDE SEQUENCE [LARGE SCALE GENOMIC DNA]</scope>
    <source>
        <strain evidence="3">cv. br00</strain>
    </source>
</reference>
<evidence type="ECO:0000313" key="2">
    <source>
        <dbReference type="EMBL" id="KAB5539193.1"/>
    </source>
</evidence>
<dbReference type="InterPro" id="IPR055290">
    <property type="entry name" value="At3g26010-like"/>
</dbReference>
<keyword evidence="3" id="KW-1185">Reference proteome</keyword>
<proteinExistence type="predicted"/>
<dbReference type="EMBL" id="VDCV01000010">
    <property type="protein sequence ID" value="KAB5539193.1"/>
    <property type="molecule type" value="Genomic_DNA"/>
</dbReference>